<dbReference type="GO" id="GO:0055085">
    <property type="term" value="P:transmembrane transport"/>
    <property type="evidence" value="ECO:0007669"/>
    <property type="project" value="TreeGrafter"/>
</dbReference>
<evidence type="ECO:0000256" key="7">
    <source>
        <dbReference type="ARBA" id="ARBA00023136"/>
    </source>
</evidence>
<evidence type="ECO:0000313" key="9">
    <source>
        <dbReference type="EMBL" id="SHH16446.1"/>
    </source>
</evidence>
<comment type="subcellular location">
    <subcellularLocation>
        <location evidence="1">Cell membrane</location>
        <topology evidence="1">Multi-pass membrane protein</topology>
    </subcellularLocation>
</comment>
<evidence type="ECO:0000256" key="3">
    <source>
        <dbReference type="ARBA" id="ARBA00022448"/>
    </source>
</evidence>
<dbReference type="InterPro" id="IPR002549">
    <property type="entry name" value="AI-2E-like"/>
</dbReference>
<keyword evidence="3" id="KW-0813">Transport</keyword>
<dbReference type="PANTHER" id="PTHR21716:SF53">
    <property type="entry name" value="PERMEASE PERM-RELATED"/>
    <property type="match status" value="1"/>
</dbReference>
<dbReference type="EMBL" id="FQXM01000002">
    <property type="protein sequence ID" value="SHH16446.1"/>
    <property type="molecule type" value="Genomic_DNA"/>
</dbReference>
<keyword evidence="6 8" id="KW-1133">Transmembrane helix</keyword>
<feature type="transmembrane region" description="Helical" evidence="8">
    <location>
        <begin position="270"/>
        <end position="303"/>
    </location>
</feature>
<organism evidence="9 10">
    <name type="scientific">Clostridium grantii DSM 8605</name>
    <dbReference type="NCBI Taxonomy" id="1121316"/>
    <lineage>
        <taxon>Bacteria</taxon>
        <taxon>Bacillati</taxon>
        <taxon>Bacillota</taxon>
        <taxon>Clostridia</taxon>
        <taxon>Eubacteriales</taxon>
        <taxon>Clostridiaceae</taxon>
        <taxon>Clostridium</taxon>
    </lineage>
</organism>
<dbReference type="GO" id="GO:0005886">
    <property type="term" value="C:plasma membrane"/>
    <property type="evidence" value="ECO:0007669"/>
    <property type="project" value="UniProtKB-SubCell"/>
</dbReference>
<evidence type="ECO:0000256" key="2">
    <source>
        <dbReference type="ARBA" id="ARBA00009773"/>
    </source>
</evidence>
<dbReference type="Proteomes" id="UP000184447">
    <property type="component" value="Unassembled WGS sequence"/>
</dbReference>
<dbReference type="Pfam" id="PF01594">
    <property type="entry name" value="AI-2E_transport"/>
    <property type="match status" value="1"/>
</dbReference>
<keyword evidence="10" id="KW-1185">Reference proteome</keyword>
<feature type="transmembrane region" description="Helical" evidence="8">
    <location>
        <begin position="180"/>
        <end position="203"/>
    </location>
</feature>
<keyword evidence="4" id="KW-1003">Cell membrane</keyword>
<accession>A0A1M5QR97</accession>
<dbReference type="STRING" id="1121316.SAMN02745207_00243"/>
<sequence length="311" mass="35299">MREIICTLLYSYILYYTLKPFQKTLIHKGIKKKNASVLLVISVLVGFLLMSIYFIPLFFRESISLAGNFGIGEKDFYKISEKFSGIKNNKILINLLDGLYKKGYSAFMGYANDFLDNVLDFADNILAVFVIPVITYYFLCDAEKIKNKIVFLFPIKWRKIIRKIGYDTDKILSKYILSQFLLCGIVSILTFVILICFKIKYPILLSTINGVFNIIPYFGPLFGAMPSIIIAFVYSPKKAIYLTIALYAIQVLEGNIIAPKITGDSVDLHPIVVIIVLILGGKISGIIGMILAIPIVVFVKIIYEDLNYYIY</sequence>
<keyword evidence="5 8" id="KW-0812">Transmembrane</keyword>
<feature type="transmembrane region" description="Helical" evidence="8">
    <location>
        <begin position="37"/>
        <end position="59"/>
    </location>
</feature>
<evidence type="ECO:0000313" key="10">
    <source>
        <dbReference type="Proteomes" id="UP000184447"/>
    </source>
</evidence>
<dbReference type="AlphaFoldDB" id="A0A1M5QR97"/>
<keyword evidence="7 8" id="KW-0472">Membrane</keyword>
<evidence type="ECO:0000256" key="4">
    <source>
        <dbReference type="ARBA" id="ARBA00022475"/>
    </source>
</evidence>
<feature type="transmembrane region" description="Helical" evidence="8">
    <location>
        <begin position="239"/>
        <end position="258"/>
    </location>
</feature>
<gene>
    <name evidence="9" type="ORF">SAMN02745207_00243</name>
</gene>
<feature type="transmembrane region" description="Helical" evidence="8">
    <location>
        <begin position="121"/>
        <end position="139"/>
    </location>
</feature>
<dbReference type="OrthoDB" id="9793390at2"/>
<reference evidence="9 10" key="1">
    <citation type="submission" date="2016-11" db="EMBL/GenBank/DDBJ databases">
        <authorList>
            <person name="Jaros S."/>
            <person name="Januszkiewicz K."/>
            <person name="Wedrychowicz H."/>
        </authorList>
    </citation>
    <scope>NUCLEOTIDE SEQUENCE [LARGE SCALE GENOMIC DNA]</scope>
    <source>
        <strain evidence="9 10">DSM 8605</strain>
    </source>
</reference>
<protein>
    <submittedName>
        <fullName evidence="9">Predicted PurR-regulated permease PerM</fullName>
    </submittedName>
</protein>
<evidence type="ECO:0000256" key="1">
    <source>
        <dbReference type="ARBA" id="ARBA00004651"/>
    </source>
</evidence>
<proteinExistence type="inferred from homology"/>
<evidence type="ECO:0000256" key="8">
    <source>
        <dbReference type="SAM" id="Phobius"/>
    </source>
</evidence>
<name>A0A1M5QR97_9CLOT</name>
<evidence type="ECO:0000256" key="6">
    <source>
        <dbReference type="ARBA" id="ARBA00022989"/>
    </source>
</evidence>
<evidence type="ECO:0000256" key="5">
    <source>
        <dbReference type="ARBA" id="ARBA00022692"/>
    </source>
</evidence>
<dbReference type="PANTHER" id="PTHR21716">
    <property type="entry name" value="TRANSMEMBRANE PROTEIN"/>
    <property type="match status" value="1"/>
</dbReference>
<feature type="transmembrane region" description="Helical" evidence="8">
    <location>
        <begin position="215"/>
        <end position="234"/>
    </location>
</feature>
<comment type="similarity">
    <text evidence="2">Belongs to the autoinducer-2 exporter (AI-2E) (TC 2.A.86) family.</text>
</comment>